<sequence length="323" mass="36502">MEQPLEKVKIAVIGGGPAGIACAVEARAKGVEPVIVLEKHKEVCYTIFKFYKPGKRVDANYREKNLTSIGLCSFETETKEEFLKRIDSWIKKWNLDIRTNSEVTNIIHKNSDYEIWVKDKPKFLAEFVVIAIGIFGTPNKPGYPILSELKDKVFFEPPDIFFESKKILVVGGGNTAAEVSLQLCDKNEVYLSYRRPSFFRINETNLNLLYQKEGKVKLLLGTDIESIAPEGEKVNVVFKDGKTENYDLIIYCLGGSTPKKFLKKVGIKLDEKENPILNEHFETNLPKVFLAGDLAFKSGNILKAFNSAHVVIEKIAQYLKENS</sequence>
<dbReference type="PRINTS" id="PR00368">
    <property type="entry name" value="FADPNR"/>
</dbReference>
<dbReference type="AlphaFoldDB" id="A0A7V5K272"/>
<dbReference type="GO" id="GO:0016491">
    <property type="term" value="F:oxidoreductase activity"/>
    <property type="evidence" value="ECO:0007669"/>
    <property type="project" value="UniProtKB-KW"/>
</dbReference>
<keyword evidence="1" id="KW-0285">Flavoprotein</keyword>
<dbReference type="PROSITE" id="PS51257">
    <property type="entry name" value="PROKAR_LIPOPROTEIN"/>
    <property type="match status" value="1"/>
</dbReference>
<dbReference type="InterPro" id="IPR036188">
    <property type="entry name" value="FAD/NAD-bd_sf"/>
</dbReference>
<keyword evidence="2" id="KW-0560">Oxidoreductase</keyword>
<dbReference type="EMBL" id="DRUQ01000143">
    <property type="protein sequence ID" value="HHH86373.1"/>
    <property type="molecule type" value="Genomic_DNA"/>
</dbReference>
<protein>
    <submittedName>
        <fullName evidence="3">FAD-binding protein</fullName>
    </submittedName>
</protein>
<dbReference type="PANTHER" id="PTHR48105">
    <property type="entry name" value="THIOREDOXIN REDUCTASE 1-RELATED-RELATED"/>
    <property type="match status" value="1"/>
</dbReference>
<evidence type="ECO:0000256" key="1">
    <source>
        <dbReference type="ARBA" id="ARBA00022630"/>
    </source>
</evidence>
<evidence type="ECO:0000256" key="2">
    <source>
        <dbReference type="ARBA" id="ARBA00023002"/>
    </source>
</evidence>
<proteinExistence type="predicted"/>
<dbReference type="PRINTS" id="PR00469">
    <property type="entry name" value="PNDRDTASEII"/>
</dbReference>
<dbReference type="Gene3D" id="3.50.50.60">
    <property type="entry name" value="FAD/NAD(P)-binding domain"/>
    <property type="match status" value="2"/>
</dbReference>
<dbReference type="Pfam" id="PF13738">
    <property type="entry name" value="Pyr_redox_3"/>
    <property type="match status" value="1"/>
</dbReference>
<accession>A0A7V5K272</accession>
<dbReference type="SUPFAM" id="SSF51905">
    <property type="entry name" value="FAD/NAD(P)-binding domain"/>
    <property type="match status" value="1"/>
</dbReference>
<gene>
    <name evidence="3" type="ORF">ENL62_02235</name>
</gene>
<comment type="caution">
    <text evidence="3">The sequence shown here is derived from an EMBL/GenBank/DDBJ whole genome shotgun (WGS) entry which is preliminary data.</text>
</comment>
<organism evidence="3">
    <name type="scientific">Thermodesulfobacterium geofontis</name>
    <dbReference type="NCBI Taxonomy" id="1295609"/>
    <lineage>
        <taxon>Bacteria</taxon>
        <taxon>Pseudomonadati</taxon>
        <taxon>Thermodesulfobacteriota</taxon>
        <taxon>Thermodesulfobacteria</taxon>
        <taxon>Thermodesulfobacteriales</taxon>
        <taxon>Thermodesulfobacteriaceae</taxon>
        <taxon>Thermodesulfobacterium</taxon>
    </lineage>
</organism>
<dbReference type="InterPro" id="IPR050097">
    <property type="entry name" value="Ferredoxin-NADP_redctase_2"/>
</dbReference>
<reference evidence="3" key="1">
    <citation type="journal article" date="2020" name="mSystems">
        <title>Genome- and Community-Level Interaction Insights into Carbon Utilization and Element Cycling Functions of Hydrothermarchaeota in Hydrothermal Sediment.</title>
        <authorList>
            <person name="Zhou Z."/>
            <person name="Liu Y."/>
            <person name="Xu W."/>
            <person name="Pan J."/>
            <person name="Luo Z.H."/>
            <person name="Li M."/>
        </authorList>
    </citation>
    <scope>NUCLEOTIDE SEQUENCE [LARGE SCALE GENOMIC DNA]</scope>
    <source>
        <strain evidence="3">SpSt-1011</strain>
    </source>
</reference>
<evidence type="ECO:0000313" key="3">
    <source>
        <dbReference type="EMBL" id="HHH86373.1"/>
    </source>
</evidence>
<name>A0A7V5K272_9BACT</name>